<dbReference type="InterPro" id="IPR045793">
    <property type="entry name" value="PcRGLX/YetA-like"/>
</dbReference>
<feature type="signal peptide" evidence="2">
    <location>
        <begin position="1"/>
        <end position="27"/>
    </location>
</feature>
<proteinExistence type="predicted"/>
<evidence type="ECO:0000256" key="1">
    <source>
        <dbReference type="SAM" id="MobiDB-lite"/>
    </source>
</evidence>
<dbReference type="EMBL" id="BAABDE010000038">
    <property type="protein sequence ID" value="GAA3839384.1"/>
    <property type="molecule type" value="Genomic_DNA"/>
</dbReference>
<dbReference type="Proteomes" id="UP001501009">
    <property type="component" value="Unassembled WGS sequence"/>
</dbReference>
<feature type="compositionally biased region" description="Low complexity" evidence="1">
    <location>
        <begin position="426"/>
        <end position="483"/>
    </location>
</feature>
<evidence type="ECO:0000259" key="4">
    <source>
        <dbReference type="Pfam" id="PF21345"/>
    </source>
</evidence>
<keyword evidence="6" id="KW-1185">Reference proteome</keyword>
<feature type="compositionally biased region" description="Pro residues" evidence="1">
    <location>
        <begin position="416"/>
        <end position="425"/>
    </location>
</feature>
<gene>
    <name evidence="5" type="ORF">GCM10022403_084600</name>
</gene>
<feature type="chain" id="PRO_5045831497" description="Tat pathway signal sequence domain protein" evidence="2">
    <location>
        <begin position="28"/>
        <end position="500"/>
    </location>
</feature>
<evidence type="ECO:0008006" key="7">
    <source>
        <dbReference type="Google" id="ProtNLM"/>
    </source>
</evidence>
<dbReference type="PANTHER" id="PTHR40081">
    <property type="entry name" value="CONCANAVALIN A-LIKE LECTIN/GLUCANASE"/>
    <property type="match status" value="1"/>
</dbReference>
<keyword evidence="2" id="KW-0732">Signal</keyword>
<comment type="caution">
    <text evidence="5">The sequence shown here is derived from an EMBL/GenBank/DDBJ whole genome shotgun (WGS) entry which is preliminary data.</text>
</comment>
<sequence length="500" mass="52456">MPEISRRDALKAAAAAAVATQFSWALAAESAGAASAEAATADPVELTWLEGGTPAEAPGTTFGVAWPKGALPADQAFALTAGGGTAVPVQSWPTAYWPDGTLKWTAHAVGATAGPAESYTLTPGTPAKADTALTVDTRGGTIDVDTGVIQVSIAKAGAHDVVRSIRRAGTEMANKAELVVLRQPEIDDDYEGSGAGTRWERFTGRVGSVTVEQSGPVRAVIRIEGEHERGSRSWLPFVVRLYLYAGSEAIHVVHTITYDGTQEPGKSSGDFITGLGLRIRVPLSDELYNRHIRLAGADDGFLTEAVQGITGLRRDPGAAVRTAQVKGEKLPDISTWDTRVSSALQYVPAWGDHTLAQLSADGFTVRKRTKASHGWIHTTGGTRAPGFGYVGGISGGLSFGLRDFWQKHPPSSTSATPPPTRPPSPSGSGRPRPSRSTCASTTTASARTPTRSRRPLSTSPTRTTSPDSAPRTASPTPPSSTCGPTPPHRPPVRWSPRGTR</sequence>
<dbReference type="Pfam" id="PF21345">
    <property type="entry name" value="PcRGLX_2nd"/>
    <property type="match status" value="1"/>
</dbReference>
<dbReference type="PANTHER" id="PTHR40081:SF1">
    <property type="entry name" value="TAT PATHWAY SIGNAL SEQUENCE DOMAIN PROTEIN"/>
    <property type="match status" value="1"/>
</dbReference>
<dbReference type="InterPro" id="IPR006311">
    <property type="entry name" value="TAT_signal"/>
</dbReference>
<feature type="domain" description="PcRGLX/YetA-like central beta-sandwich" evidence="4">
    <location>
        <begin position="134"/>
        <end position="410"/>
    </location>
</feature>
<evidence type="ECO:0000259" key="3">
    <source>
        <dbReference type="Pfam" id="PF19501"/>
    </source>
</evidence>
<evidence type="ECO:0000313" key="5">
    <source>
        <dbReference type="EMBL" id="GAA3839384.1"/>
    </source>
</evidence>
<feature type="domain" description="PcRGLX/YetA-like N-terminal RIFT barrel" evidence="3">
    <location>
        <begin position="43"/>
        <end position="123"/>
    </location>
</feature>
<dbReference type="InterPro" id="IPR048330">
    <property type="entry name" value="PcRGLX/YetA_2nd"/>
</dbReference>
<name>A0ABP7JAQ6_9ACTN</name>
<feature type="region of interest" description="Disordered" evidence="1">
    <location>
        <begin position="401"/>
        <end position="500"/>
    </location>
</feature>
<evidence type="ECO:0000313" key="6">
    <source>
        <dbReference type="Proteomes" id="UP001501009"/>
    </source>
</evidence>
<organism evidence="5 6">
    <name type="scientific">Streptomyces coacervatus</name>
    <dbReference type="NCBI Taxonomy" id="647381"/>
    <lineage>
        <taxon>Bacteria</taxon>
        <taxon>Bacillati</taxon>
        <taxon>Actinomycetota</taxon>
        <taxon>Actinomycetes</taxon>
        <taxon>Kitasatosporales</taxon>
        <taxon>Streptomycetaceae</taxon>
        <taxon>Streptomyces</taxon>
    </lineage>
</organism>
<evidence type="ECO:0000256" key="2">
    <source>
        <dbReference type="SAM" id="SignalP"/>
    </source>
</evidence>
<dbReference type="PROSITE" id="PS51318">
    <property type="entry name" value="TAT"/>
    <property type="match status" value="1"/>
</dbReference>
<dbReference type="InterPro" id="IPR048329">
    <property type="entry name" value="PcRGLX_1st"/>
</dbReference>
<reference evidence="6" key="1">
    <citation type="journal article" date="2019" name="Int. J. Syst. Evol. Microbiol.">
        <title>The Global Catalogue of Microorganisms (GCM) 10K type strain sequencing project: providing services to taxonomists for standard genome sequencing and annotation.</title>
        <authorList>
            <consortium name="The Broad Institute Genomics Platform"/>
            <consortium name="The Broad Institute Genome Sequencing Center for Infectious Disease"/>
            <person name="Wu L."/>
            <person name="Ma J."/>
        </authorList>
    </citation>
    <scope>NUCLEOTIDE SEQUENCE [LARGE SCALE GENOMIC DNA]</scope>
    <source>
        <strain evidence="6">JCM 17138</strain>
    </source>
</reference>
<dbReference type="Pfam" id="PF19501">
    <property type="entry name" value="PcRGLX_1st"/>
    <property type="match status" value="1"/>
</dbReference>
<protein>
    <recommendedName>
        <fullName evidence="7">Tat pathway signal sequence domain protein</fullName>
    </recommendedName>
</protein>
<accession>A0ABP7JAQ6</accession>